<feature type="transmembrane region" description="Helical" evidence="6">
    <location>
        <begin position="109"/>
        <end position="130"/>
    </location>
</feature>
<dbReference type="STRING" id="1705.CA21670_01405"/>
<dbReference type="GO" id="GO:0022857">
    <property type="term" value="F:transmembrane transporter activity"/>
    <property type="evidence" value="ECO:0007669"/>
    <property type="project" value="InterPro"/>
</dbReference>
<dbReference type="InterPro" id="IPR011701">
    <property type="entry name" value="MFS"/>
</dbReference>
<evidence type="ECO:0000256" key="4">
    <source>
        <dbReference type="ARBA" id="ARBA00022989"/>
    </source>
</evidence>
<dbReference type="PROSITE" id="PS50850">
    <property type="entry name" value="MFS"/>
    <property type="match status" value="1"/>
</dbReference>
<protein>
    <submittedName>
        <fullName evidence="8">Arabinose ABC transporter permease</fullName>
    </submittedName>
</protein>
<evidence type="ECO:0000256" key="5">
    <source>
        <dbReference type="ARBA" id="ARBA00023136"/>
    </source>
</evidence>
<gene>
    <name evidence="8" type="ORF">AYJ05_03745</name>
</gene>
<keyword evidence="4 6" id="KW-1133">Transmembrane helix</keyword>
<keyword evidence="5 6" id="KW-0472">Membrane</keyword>
<dbReference type="InterPro" id="IPR036259">
    <property type="entry name" value="MFS_trans_sf"/>
</dbReference>
<reference evidence="9" key="1">
    <citation type="submission" date="2016-02" db="EMBL/GenBank/DDBJ databases">
        <authorList>
            <person name="Kaur G."/>
            <person name="Nair G.R."/>
            <person name="Mayilraj S."/>
        </authorList>
    </citation>
    <scope>NUCLEOTIDE SEQUENCE [LARGE SCALE GENOMIC DNA]</scope>
    <source>
        <strain evidence="9">GA-15</strain>
    </source>
</reference>
<feature type="domain" description="Major facilitator superfamily (MFS) profile" evidence="7">
    <location>
        <begin position="16"/>
        <end position="393"/>
    </location>
</feature>
<dbReference type="AlphaFoldDB" id="A0A177IE71"/>
<dbReference type="EMBL" id="LSTQ01000023">
    <property type="protein sequence ID" value="OAH26571.1"/>
    <property type="molecule type" value="Genomic_DNA"/>
</dbReference>
<dbReference type="Pfam" id="PF07690">
    <property type="entry name" value="MFS_1"/>
    <property type="match status" value="1"/>
</dbReference>
<evidence type="ECO:0000313" key="9">
    <source>
        <dbReference type="Proteomes" id="UP000076947"/>
    </source>
</evidence>
<accession>A0A177IE71</accession>
<evidence type="ECO:0000256" key="6">
    <source>
        <dbReference type="SAM" id="Phobius"/>
    </source>
</evidence>
<dbReference type="CDD" id="cd17324">
    <property type="entry name" value="MFS_NepI_like"/>
    <property type="match status" value="1"/>
</dbReference>
<feature type="transmembrane region" description="Helical" evidence="6">
    <location>
        <begin position="54"/>
        <end position="76"/>
    </location>
</feature>
<feature type="transmembrane region" description="Helical" evidence="6">
    <location>
        <begin position="304"/>
        <end position="329"/>
    </location>
</feature>
<feature type="transmembrane region" description="Helical" evidence="6">
    <location>
        <begin position="246"/>
        <end position="266"/>
    </location>
</feature>
<feature type="transmembrane region" description="Helical" evidence="6">
    <location>
        <begin position="83"/>
        <end position="103"/>
    </location>
</feature>
<feature type="transmembrane region" description="Helical" evidence="6">
    <location>
        <begin position="21"/>
        <end position="42"/>
    </location>
</feature>
<evidence type="ECO:0000256" key="2">
    <source>
        <dbReference type="ARBA" id="ARBA00022475"/>
    </source>
</evidence>
<feature type="transmembrane region" description="Helical" evidence="6">
    <location>
        <begin position="211"/>
        <end position="234"/>
    </location>
</feature>
<comment type="caution">
    <text evidence="8">The sequence shown here is derived from an EMBL/GenBank/DDBJ whole genome shotgun (WGS) entry which is preliminary data.</text>
</comment>
<dbReference type="PANTHER" id="PTHR43124">
    <property type="entry name" value="PURINE EFFLUX PUMP PBUE"/>
    <property type="match status" value="1"/>
</dbReference>
<dbReference type="RefSeq" id="WP_066840052.1">
    <property type="nucleotide sequence ID" value="NZ_LSTQ01000023.1"/>
</dbReference>
<dbReference type="InterPro" id="IPR020846">
    <property type="entry name" value="MFS_dom"/>
</dbReference>
<feature type="transmembrane region" description="Helical" evidence="6">
    <location>
        <begin position="341"/>
        <end position="362"/>
    </location>
</feature>
<dbReference type="GO" id="GO:0005886">
    <property type="term" value="C:plasma membrane"/>
    <property type="evidence" value="ECO:0007669"/>
    <property type="project" value="UniProtKB-SubCell"/>
</dbReference>
<dbReference type="InterPro" id="IPR050189">
    <property type="entry name" value="MFS_Efflux_Transporters"/>
</dbReference>
<dbReference type="PANTHER" id="PTHR43124:SF3">
    <property type="entry name" value="CHLORAMPHENICOL EFFLUX PUMP RV0191"/>
    <property type="match status" value="1"/>
</dbReference>
<evidence type="ECO:0000256" key="1">
    <source>
        <dbReference type="ARBA" id="ARBA00004651"/>
    </source>
</evidence>
<dbReference type="SUPFAM" id="SSF103473">
    <property type="entry name" value="MFS general substrate transporter"/>
    <property type="match status" value="1"/>
</dbReference>
<feature type="transmembrane region" description="Helical" evidence="6">
    <location>
        <begin position="142"/>
        <end position="167"/>
    </location>
</feature>
<dbReference type="OrthoDB" id="4427197at2"/>
<evidence type="ECO:0000259" key="7">
    <source>
        <dbReference type="PROSITE" id="PS50850"/>
    </source>
</evidence>
<feature type="transmembrane region" description="Helical" evidence="6">
    <location>
        <begin position="368"/>
        <end position="388"/>
    </location>
</feature>
<keyword evidence="3 6" id="KW-0812">Transmembrane</keyword>
<dbReference type="Gene3D" id="1.20.1250.20">
    <property type="entry name" value="MFS general substrate transporter like domains"/>
    <property type="match status" value="1"/>
</dbReference>
<keyword evidence="9" id="KW-1185">Reference proteome</keyword>
<evidence type="ECO:0000313" key="8">
    <source>
        <dbReference type="EMBL" id="OAH26571.1"/>
    </source>
</evidence>
<proteinExistence type="predicted"/>
<keyword evidence="2" id="KW-1003">Cell membrane</keyword>
<dbReference type="Proteomes" id="UP000076947">
    <property type="component" value="Unassembled WGS sequence"/>
</dbReference>
<sequence length="394" mass="41169">MSNLAAAESRESRFPIVPLTAMSFAAFAYVTFEMFAVGLISPMARDLDVSESRIGLLMTIYAGVVAVVTIPAMIWLGRFDKRTIFLATLGFLITGIVVQALTVNYSMLAVGRITAALTHGVFWALVGPMAARMSPGHTGKAVGIVSVGSTMALVVGSPLATWLGGLIGWRPTTWVLGALTVAALMVLLPTVPSLPPLPRDLASQEKRSMPWGLISLVLFLMLAVTGVFAAYTYLGLILSETAGANFVSIGLFVFGALGLLGVTVATRTVDRRMLRGSVHTTALFLIAAILGQLAFGLSGVLSTALIFLAIIVFGGAYGALPTLGTTIFLHAGRHNPDAASSLYVVTYQVGIASGAALGAVAVDASWTAGTLWIMAGLSLASTLVLALWSRPLLR</sequence>
<feature type="transmembrane region" description="Helical" evidence="6">
    <location>
        <begin position="278"/>
        <end position="298"/>
    </location>
</feature>
<feature type="transmembrane region" description="Helical" evidence="6">
    <location>
        <begin position="173"/>
        <end position="191"/>
    </location>
</feature>
<organism evidence="8 9">
    <name type="scientific">Corynebacterium stationis</name>
    <dbReference type="NCBI Taxonomy" id="1705"/>
    <lineage>
        <taxon>Bacteria</taxon>
        <taxon>Bacillati</taxon>
        <taxon>Actinomycetota</taxon>
        <taxon>Actinomycetes</taxon>
        <taxon>Mycobacteriales</taxon>
        <taxon>Corynebacteriaceae</taxon>
        <taxon>Corynebacterium</taxon>
    </lineage>
</organism>
<comment type="subcellular location">
    <subcellularLocation>
        <location evidence="1">Cell membrane</location>
        <topology evidence="1">Multi-pass membrane protein</topology>
    </subcellularLocation>
</comment>
<name>A0A177IE71_9CORY</name>
<evidence type="ECO:0000256" key="3">
    <source>
        <dbReference type="ARBA" id="ARBA00022692"/>
    </source>
</evidence>